<keyword evidence="11" id="KW-1185">Reference proteome</keyword>
<comment type="domain">
    <text evidence="8">The N-terminal region contains the highly conserved SGGXDS motif, predicted to be a P-loop motif involved in ATP binding.</text>
</comment>
<evidence type="ECO:0000256" key="3">
    <source>
        <dbReference type="ARBA" id="ARBA00022598"/>
    </source>
</evidence>
<dbReference type="NCBIfam" id="TIGR02433">
    <property type="entry name" value="lysidine_TilS_C"/>
    <property type="match status" value="1"/>
</dbReference>
<dbReference type="Pfam" id="PF01171">
    <property type="entry name" value="ATP_bind_3"/>
    <property type="match status" value="1"/>
</dbReference>
<sequence length="471" mass="53680">MHFLINVVEESPSATFFFYTYLCQANNRPMLQAFLRFITENQLFTPTDRLLLTVSGGIDSVVLTQLCHEAGFSFCIAHCNFQLRGEDSEGDEVFVRQLAQKYGVDCHVQRFETKVFAKKRGISTQMAARELRYPWFEEIRQQFHYDYILTAHHQDDLLETVLLNLTRGTGLAGLHGILPKKDRLVRPLLFAPRNNIQTFLTQNQLPWREDSSNASVDYSRNRLRHQVVPILRELNPNVAASVATLAERVKATENLLAASRKTIEAEIIRVEGSITRIDIAPLEQQVAPVELLAQWLTGLGFTYQQSKLIWLNRKGQTGKQYFSPTHTLTMNRGKWLVAPSQIPNSISYELHETGGEINYAGGHLAWAIGETTVSENKNEVAYMDADALTFPLNLRLWQPGDWFCPLGMKGKRKKISDFLVDAKVPRNRKDQVYVLESGGEIAWLVGFRLDERFKISDTTVKIIKFSQSISN</sequence>
<dbReference type="RefSeq" id="WP_114065498.1">
    <property type="nucleotide sequence ID" value="NZ_CP030850.1"/>
</dbReference>
<comment type="similarity">
    <text evidence="8">Belongs to the tRNA(Ile)-lysidine synthase family.</text>
</comment>
<comment type="catalytic activity">
    <reaction evidence="7 8">
        <text>cytidine(34) in tRNA(Ile2) + L-lysine + ATP = lysidine(34) in tRNA(Ile2) + AMP + diphosphate + H(+)</text>
        <dbReference type="Rhea" id="RHEA:43744"/>
        <dbReference type="Rhea" id="RHEA-COMP:10625"/>
        <dbReference type="Rhea" id="RHEA-COMP:10670"/>
        <dbReference type="ChEBI" id="CHEBI:15378"/>
        <dbReference type="ChEBI" id="CHEBI:30616"/>
        <dbReference type="ChEBI" id="CHEBI:32551"/>
        <dbReference type="ChEBI" id="CHEBI:33019"/>
        <dbReference type="ChEBI" id="CHEBI:82748"/>
        <dbReference type="ChEBI" id="CHEBI:83665"/>
        <dbReference type="ChEBI" id="CHEBI:456215"/>
        <dbReference type="EC" id="6.3.4.19"/>
    </reaction>
</comment>
<dbReference type="EC" id="6.3.4.19" evidence="8"/>
<gene>
    <name evidence="8 10" type="primary">tilS</name>
    <name evidence="10" type="ORF">DR864_02685</name>
</gene>
<keyword evidence="5 8" id="KW-0547">Nucleotide-binding</keyword>
<dbReference type="SUPFAM" id="SSF56037">
    <property type="entry name" value="PheT/TilS domain"/>
    <property type="match status" value="1"/>
</dbReference>
<evidence type="ECO:0000256" key="4">
    <source>
        <dbReference type="ARBA" id="ARBA00022694"/>
    </source>
</evidence>
<proteinExistence type="inferred from homology"/>
<dbReference type="SMART" id="SM00977">
    <property type="entry name" value="TilS_C"/>
    <property type="match status" value="1"/>
</dbReference>
<keyword evidence="2 8" id="KW-0963">Cytoplasm</keyword>
<feature type="domain" description="Lysidine-tRNA(Ile) synthetase C-terminal" evidence="9">
    <location>
        <begin position="392"/>
        <end position="465"/>
    </location>
</feature>
<comment type="subcellular location">
    <subcellularLocation>
        <location evidence="1 8">Cytoplasm</location>
    </subcellularLocation>
</comment>
<dbReference type="AlphaFoldDB" id="A0A344TDJ0"/>
<dbReference type="Proteomes" id="UP000251993">
    <property type="component" value="Chromosome"/>
</dbReference>
<dbReference type="HAMAP" id="MF_01161">
    <property type="entry name" value="tRNA_Ile_lys_synt"/>
    <property type="match status" value="1"/>
</dbReference>
<reference evidence="10 11" key="1">
    <citation type="submission" date="2018-07" db="EMBL/GenBank/DDBJ databases">
        <title>Genome sequencing of Runella.</title>
        <authorList>
            <person name="Baek M.-G."/>
            <person name="Yi H."/>
        </authorList>
    </citation>
    <scope>NUCLEOTIDE SEQUENCE [LARGE SCALE GENOMIC DNA]</scope>
    <source>
        <strain evidence="10 11">HYN0085</strain>
    </source>
</reference>
<dbReference type="InterPro" id="IPR011063">
    <property type="entry name" value="TilS/TtcA_N"/>
</dbReference>
<dbReference type="InterPro" id="IPR012796">
    <property type="entry name" value="Lysidine-tRNA-synth_C"/>
</dbReference>
<evidence type="ECO:0000259" key="9">
    <source>
        <dbReference type="SMART" id="SM00977"/>
    </source>
</evidence>
<evidence type="ECO:0000256" key="1">
    <source>
        <dbReference type="ARBA" id="ARBA00004496"/>
    </source>
</evidence>
<dbReference type="GO" id="GO:0005524">
    <property type="term" value="F:ATP binding"/>
    <property type="evidence" value="ECO:0007669"/>
    <property type="project" value="UniProtKB-UniRule"/>
</dbReference>
<dbReference type="InterPro" id="IPR012795">
    <property type="entry name" value="tRNA_Ile_lys_synt_N"/>
</dbReference>
<dbReference type="GO" id="GO:0006400">
    <property type="term" value="P:tRNA modification"/>
    <property type="evidence" value="ECO:0007669"/>
    <property type="project" value="UniProtKB-UniRule"/>
</dbReference>
<evidence type="ECO:0000313" key="11">
    <source>
        <dbReference type="Proteomes" id="UP000251993"/>
    </source>
</evidence>
<protein>
    <recommendedName>
        <fullName evidence="8">tRNA(Ile)-lysidine synthase</fullName>
        <ecNumber evidence="8">6.3.4.19</ecNumber>
    </recommendedName>
    <alternativeName>
        <fullName evidence="8">tRNA(Ile)-2-lysyl-cytidine synthase</fullName>
    </alternativeName>
    <alternativeName>
        <fullName evidence="8">tRNA(Ile)-lysidine synthetase</fullName>
    </alternativeName>
</protein>
<keyword evidence="6 8" id="KW-0067">ATP-binding</keyword>
<evidence type="ECO:0000256" key="6">
    <source>
        <dbReference type="ARBA" id="ARBA00022840"/>
    </source>
</evidence>
<comment type="function">
    <text evidence="8">Ligates lysine onto the cytidine present at position 34 of the AUA codon-specific tRNA(Ile) that contains the anticodon CAU, in an ATP-dependent manner. Cytidine is converted to lysidine, thus changing the amino acid specificity of the tRNA from methionine to isoleucine.</text>
</comment>
<dbReference type="InterPro" id="IPR012094">
    <property type="entry name" value="tRNA_Ile_lys_synt"/>
</dbReference>
<dbReference type="CDD" id="cd01992">
    <property type="entry name" value="TilS_N"/>
    <property type="match status" value="1"/>
</dbReference>
<dbReference type="Gene3D" id="3.40.50.620">
    <property type="entry name" value="HUPs"/>
    <property type="match status" value="1"/>
</dbReference>
<dbReference type="PANTHER" id="PTHR43033">
    <property type="entry name" value="TRNA(ILE)-LYSIDINE SYNTHASE-RELATED"/>
    <property type="match status" value="1"/>
</dbReference>
<dbReference type="GO" id="GO:0005737">
    <property type="term" value="C:cytoplasm"/>
    <property type="evidence" value="ECO:0007669"/>
    <property type="project" value="UniProtKB-SubCell"/>
</dbReference>
<dbReference type="GO" id="GO:0032267">
    <property type="term" value="F:tRNA(Ile)-lysidine synthase activity"/>
    <property type="evidence" value="ECO:0007669"/>
    <property type="project" value="UniProtKB-EC"/>
</dbReference>
<accession>A0A344TDJ0</accession>
<dbReference type="SUPFAM" id="SSF52402">
    <property type="entry name" value="Adenine nucleotide alpha hydrolases-like"/>
    <property type="match status" value="1"/>
</dbReference>
<dbReference type="Pfam" id="PF11734">
    <property type="entry name" value="TilS_C"/>
    <property type="match status" value="1"/>
</dbReference>
<evidence type="ECO:0000256" key="5">
    <source>
        <dbReference type="ARBA" id="ARBA00022741"/>
    </source>
</evidence>
<organism evidence="10 11">
    <name type="scientific">Runella rosea</name>
    <dbReference type="NCBI Taxonomy" id="2259595"/>
    <lineage>
        <taxon>Bacteria</taxon>
        <taxon>Pseudomonadati</taxon>
        <taxon>Bacteroidota</taxon>
        <taxon>Cytophagia</taxon>
        <taxon>Cytophagales</taxon>
        <taxon>Spirosomataceae</taxon>
        <taxon>Runella</taxon>
    </lineage>
</organism>
<evidence type="ECO:0000256" key="8">
    <source>
        <dbReference type="HAMAP-Rule" id="MF_01161"/>
    </source>
</evidence>
<feature type="binding site" evidence="8">
    <location>
        <begin position="55"/>
        <end position="60"/>
    </location>
    <ligand>
        <name>ATP</name>
        <dbReference type="ChEBI" id="CHEBI:30616"/>
    </ligand>
</feature>
<dbReference type="NCBIfam" id="TIGR02432">
    <property type="entry name" value="lysidine_TilS_N"/>
    <property type="match status" value="1"/>
</dbReference>
<keyword evidence="4 8" id="KW-0819">tRNA processing</keyword>
<dbReference type="PANTHER" id="PTHR43033:SF1">
    <property type="entry name" value="TRNA(ILE)-LYSIDINE SYNTHASE-RELATED"/>
    <property type="match status" value="1"/>
</dbReference>
<keyword evidence="3 8" id="KW-0436">Ligase</keyword>
<evidence type="ECO:0000256" key="7">
    <source>
        <dbReference type="ARBA" id="ARBA00048539"/>
    </source>
</evidence>
<dbReference type="OrthoDB" id="9807403at2"/>
<evidence type="ECO:0000256" key="2">
    <source>
        <dbReference type="ARBA" id="ARBA00022490"/>
    </source>
</evidence>
<evidence type="ECO:0000313" key="10">
    <source>
        <dbReference type="EMBL" id="AXE16711.1"/>
    </source>
</evidence>
<dbReference type="InterPro" id="IPR014729">
    <property type="entry name" value="Rossmann-like_a/b/a_fold"/>
</dbReference>
<dbReference type="EMBL" id="CP030850">
    <property type="protein sequence ID" value="AXE16711.1"/>
    <property type="molecule type" value="Genomic_DNA"/>
</dbReference>
<dbReference type="KEGG" id="run:DR864_02685"/>
<name>A0A344TDJ0_9BACT</name>